<dbReference type="EMBL" id="FOLM01000007">
    <property type="protein sequence ID" value="SFC93418.1"/>
    <property type="molecule type" value="Genomic_DNA"/>
</dbReference>
<organism evidence="2 3">
    <name type="scientific">Streptomyces aidingensis</name>
    <dbReference type="NCBI Taxonomy" id="910347"/>
    <lineage>
        <taxon>Bacteria</taxon>
        <taxon>Bacillati</taxon>
        <taxon>Actinomycetota</taxon>
        <taxon>Actinomycetes</taxon>
        <taxon>Kitasatosporales</taxon>
        <taxon>Streptomycetaceae</taxon>
        <taxon>Streptomyces</taxon>
    </lineage>
</organism>
<dbReference type="RefSeq" id="WP_093839399.1">
    <property type="nucleotide sequence ID" value="NZ_FOLM01000007.1"/>
</dbReference>
<sequence length="210" mass="21278">MAVSGNVPSRVLRAAVFAALCVLLAATGHIHSSGAPLPWRAPAAALPATALAAWFLTGRERGIAAVTCATVAAQTALHVVFSPAMAAGAPAGPAHHGPAGAEHSGHAAALLEHTASGHPSDARSAAGMAAAHLAAALLSGLWLAHGERAAFRLARVLTAWVVAPLRLFRRPPCPAPPPRRPAAARDRRPRRGPALRLVTTRGPPPGTAVV</sequence>
<reference evidence="2 3" key="1">
    <citation type="submission" date="2016-10" db="EMBL/GenBank/DDBJ databases">
        <authorList>
            <person name="de Groot N.N."/>
        </authorList>
    </citation>
    <scope>NUCLEOTIDE SEQUENCE [LARGE SCALE GENOMIC DNA]</scope>
    <source>
        <strain evidence="2 3">CGMCC 4.5739</strain>
    </source>
</reference>
<dbReference type="Proteomes" id="UP000199207">
    <property type="component" value="Unassembled WGS sequence"/>
</dbReference>
<feature type="compositionally biased region" description="Pro residues" evidence="1">
    <location>
        <begin position="171"/>
        <end position="180"/>
    </location>
</feature>
<evidence type="ECO:0000313" key="2">
    <source>
        <dbReference type="EMBL" id="SFC93418.1"/>
    </source>
</evidence>
<evidence type="ECO:0000313" key="3">
    <source>
        <dbReference type="Proteomes" id="UP000199207"/>
    </source>
</evidence>
<feature type="region of interest" description="Disordered" evidence="1">
    <location>
        <begin position="170"/>
        <end position="210"/>
    </location>
</feature>
<keyword evidence="3" id="KW-1185">Reference proteome</keyword>
<evidence type="ECO:0000256" key="1">
    <source>
        <dbReference type="SAM" id="MobiDB-lite"/>
    </source>
</evidence>
<dbReference type="STRING" id="910347.SAMN05421773_107260"/>
<accession>A0A1I1ND69</accession>
<dbReference type="AlphaFoldDB" id="A0A1I1ND69"/>
<name>A0A1I1ND69_9ACTN</name>
<gene>
    <name evidence="2" type="ORF">SAMN05421773_107260</name>
</gene>
<protein>
    <submittedName>
        <fullName evidence="2">Uncharacterized protein</fullName>
    </submittedName>
</protein>
<proteinExistence type="predicted"/>